<dbReference type="GO" id="GO:0004674">
    <property type="term" value="F:protein serine/threonine kinase activity"/>
    <property type="evidence" value="ECO:0007669"/>
    <property type="project" value="UniProtKB-KW"/>
</dbReference>
<dbReference type="Gene3D" id="3.30.565.10">
    <property type="entry name" value="Histidine kinase-like ATPase, C-terminal domain"/>
    <property type="match status" value="1"/>
</dbReference>
<feature type="compositionally biased region" description="Polar residues" evidence="2">
    <location>
        <begin position="14"/>
        <end position="23"/>
    </location>
</feature>
<dbReference type="Proteomes" id="UP000000851">
    <property type="component" value="Chromosome"/>
</dbReference>
<dbReference type="STRING" id="479433.Caci_0238"/>
<accession>C7QJ49</accession>
<dbReference type="SUPFAM" id="SSF55874">
    <property type="entry name" value="ATPase domain of HSP90 chaperone/DNA topoisomerase II/histidine kinase"/>
    <property type="match status" value="1"/>
</dbReference>
<dbReference type="AlphaFoldDB" id="C7QJ49"/>
<dbReference type="EMBL" id="CP001700">
    <property type="protein sequence ID" value="ACU69191.1"/>
    <property type="molecule type" value="Genomic_DNA"/>
</dbReference>
<organism evidence="4 5">
    <name type="scientific">Catenulispora acidiphila (strain DSM 44928 / JCM 14897 / NBRC 102108 / NRRL B-24433 / ID139908)</name>
    <dbReference type="NCBI Taxonomy" id="479433"/>
    <lineage>
        <taxon>Bacteria</taxon>
        <taxon>Bacillati</taxon>
        <taxon>Actinomycetota</taxon>
        <taxon>Actinomycetes</taxon>
        <taxon>Catenulisporales</taxon>
        <taxon>Catenulisporaceae</taxon>
        <taxon>Catenulispora</taxon>
    </lineage>
</organism>
<dbReference type="CDD" id="cd16936">
    <property type="entry name" value="HATPase_RsbW-like"/>
    <property type="match status" value="1"/>
</dbReference>
<keyword evidence="5" id="KW-1185">Reference proteome</keyword>
<evidence type="ECO:0000256" key="1">
    <source>
        <dbReference type="ARBA" id="ARBA00022527"/>
    </source>
</evidence>
<dbReference type="InterPro" id="IPR036890">
    <property type="entry name" value="HATPase_C_sf"/>
</dbReference>
<dbReference type="eggNOG" id="COG3920">
    <property type="taxonomic scope" value="Bacteria"/>
</dbReference>
<feature type="region of interest" description="Disordered" evidence="2">
    <location>
        <begin position="1"/>
        <end position="46"/>
    </location>
</feature>
<reference evidence="4 5" key="1">
    <citation type="journal article" date="2009" name="Stand. Genomic Sci.">
        <title>Complete genome sequence of Catenulispora acidiphila type strain (ID 139908).</title>
        <authorList>
            <person name="Copeland A."/>
            <person name="Lapidus A."/>
            <person name="Glavina Del Rio T."/>
            <person name="Nolan M."/>
            <person name="Lucas S."/>
            <person name="Chen F."/>
            <person name="Tice H."/>
            <person name="Cheng J.F."/>
            <person name="Bruce D."/>
            <person name="Goodwin L."/>
            <person name="Pitluck S."/>
            <person name="Mikhailova N."/>
            <person name="Pati A."/>
            <person name="Ivanova N."/>
            <person name="Mavromatis K."/>
            <person name="Chen A."/>
            <person name="Palaniappan K."/>
            <person name="Chain P."/>
            <person name="Land M."/>
            <person name="Hauser L."/>
            <person name="Chang Y.J."/>
            <person name="Jeffries C.D."/>
            <person name="Chertkov O."/>
            <person name="Brettin T."/>
            <person name="Detter J.C."/>
            <person name="Han C."/>
            <person name="Ali Z."/>
            <person name="Tindall B.J."/>
            <person name="Goker M."/>
            <person name="Bristow J."/>
            <person name="Eisen J.A."/>
            <person name="Markowitz V."/>
            <person name="Hugenholtz P."/>
            <person name="Kyrpides N.C."/>
            <person name="Klenk H.P."/>
        </authorList>
    </citation>
    <scope>NUCLEOTIDE SEQUENCE [LARGE SCALE GENOMIC DNA]</scope>
    <source>
        <strain evidence="5">DSM 44928 / JCM 14897 / NBRC 102108 / NRRL B-24433 / ID139908</strain>
    </source>
</reference>
<evidence type="ECO:0000313" key="4">
    <source>
        <dbReference type="EMBL" id="ACU69191.1"/>
    </source>
</evidence>
<feature type="domain" description="Histidine kinase/HSP90-like ATPase" evidence="3">
    <location>
        <begin position="41"/>
        <end position="160"/>
    </location>
</feature>
<feature type="region of interest" description="Disordered" evidence="2">
    <location>
        <begin position="243"/>
        <end position="282"/>
    </location>
</feature>
<keyword evidence="1 4" id="KW-0808">Transferase</keyword>
<dbReference type="PANTHER" id="PTHR35526:SF3">
    <property type="entry name" value="ANTI-SIGMA-F FACTOR RSBW"/>
    <property type="match status" value="1"/>
</dbReference>
<evidence type="ECO:0000259" key="3">
    <source>
        <dbReference type="Pfam" id="PF13581"/>
    </source>
</evidence>
<dbReference type="InterPro" id="IPR050267">
    <property type="entry name" value="Anti-sigma-factor_SerPK"/>
</dbReference>
<dbReference type="HOGENOM" id="CLU_942296_0_0_11"/>
<dbReference type="Pfam" id="PF13581">
    <property type="entry name" value="HATPase_c_2"/>
    <property type="match status" value="1"/>
</dbReference>
<gene>
    <name evidence="4" type="ordered locus">Caci_0238</name>
</gene>
<protein>
    <submittedName>
        <fullName evidence="4">Putative anti-sigma regulatory factor, serine/threonine protein kinase</fullName>
    </submittedName>
</protein>
<dbReference type="KEGG" id="cai:Caci_0238"/>
<sequence length="295" mass="30915">MGVVMSVQPESPRKSVSLSTTVTRAPAPRPADSRGTGGTEFPYTPESVGTARHALADALQRMRVAPPAADDAVLILSELVSNALRHALPLAGGTIRVAWWMADDKVLRIAVTDGGRQQPGQAPPLKAAEAPDLVAPDLDDIDESAVDGRGLGIVGLLADAWGVEPWYAPETEATSPYLHAATTSATASAASSAATSRAIHPDPSAPKTVWAAVRLHARHAAPPPPDDQDRRWWRRMRLSLTAHLPGTTRPRTRGTRLGGSRLGEARGGPDSDAAGSDTAWVPRYPEARVGCAAAG</sequence>
<keyword evidence="1 4" id="KW-0418">Kinase</keyword>
<evidence type="ECO:0000256" key="2">
    <source>
        <dbReference type="SAM" id="MobiDB-lite"/>
    </source>
</evidence>
<dbReference type="InParanoid" id="C7QJ49"/>
<dbReference type="InterPro" id="IPR003594">
    <property type="entry name" value="HATPase_dom"/>
</dbReference>
<keyword evidence="1 4" id="KW-0723">Serine/threonine-protein kinase</keyword>
<name>C7QJ49_CATAD</name>
<proteinExistence type="predicted"/>
<dbReference type="PANTHER" id="PTHR35526">
    <property type="entry name" value="ANTI-SIGMA-F FACTOR RSBW-RELATED"/>
    <property type="match status" value="1"/>
</dbReference>
<evidence type="ECO:0000313" key="5">
    <source>
        <dbReference type="Proteomes" id="UP000000851"/>
    </source>
</evidence>